<evidence type="ECO:0000313" key="1">
    <source>
        <dbReference type="EMBL" id="KAJ9486923.1"/>
    </source>
</evidence>
<name>A0AAI9TGZ7_PENTH</name>
<organism evidence="1 2">
    <name type="scientific">Penicillium thymicola</name>
    <dbReference type="NCBI Taxonomy" id="293382"/>
    <lineage>
        <taxon>Eukaryota</taxon>
        <taxon>Fungi</taxon>
        <taxon>Dikarya</taxon>
        <taxon>Ascomycota</taxon>
        <taxon>Pezizomycotina</taxon>
        <taxon>Eurotiomycetes</taxon>
        <taxon>Eurotiomycetidae</taxon>
        <taxon>Eurotiales</taxon>
        <taxon>Aspergillaceae</taxon>
        <taxon>Penicillium</taxon>
    </lineage>
</organism>
<dbReference type="EMBL" id="LACB01000184">
    <property type="protein sequence ID" value="KAJ9486923.1"/>
    <property type="molecule type" value="Genomic_DNA"/>
</dbReference>
<evidence type="ECO:0000313" key="2">
    <source>
        <dbReference type="Proteomes" id="UP001227192"/>
    </source>
</evidence>
<reference evidence="1" key="1">
    <citation type="submission" date="2015-06" db="EMBL/GenBank/DDBJ databases">
        <authorList>
            <person name="Nguyen H."/>
        </authorList>
    </citation>
    <scope>NUCLEOTIDE SEQUENCE</scope>
    <source>
        <strain evidence="1">DAOM 180753</strain>
    </source>
</reference>
<accession>A0AAI9TGZ7</accession>
<proteinExistence type="predicted"/>
<keyword evidence="2" id="KW-1185">Reference proteome</keyword>
<reference evidence="1" key="2">
    <citation type="journal article" date="2016" name="Fungal Biol.">
        <title>Ochratoxin A production by Penicillium thymicola.</title>
        <authorList>
            <person name="Nguyen H.D.T."/>
            <person name="McMullin D.R."/>
            <person name="Ponomareva E."/>
            <person name="Riley R."/>
            <person name="Pomraning K.R."/>
            <person name="Baker S.E."/>
            <person name="Seifert K.A."/>
        </authorList>
    </citation>
    <scope>NUCLEOTIDE SEQUENCE</scope>
    <source>
        <strain evidence="1">DAOM 180753</strain>
    </source>
</reference>
<protein>
    <submittedName>
        <fullName evidence="1">Uncharacterized protein</fullName>
    </submittedName>
</protein>
<dbReference type="AlphaFoldDB" id="A0AAI9TGZ7"/>
<sequence>MGSNTTEYSDHRTGHFAGYYPLTSHAQSWNLTNNLERMHGCVHGRANFVRQSTDLTDRFHMGTKLGRLQYNVLYTSGYCPGAAANPQRKRISFCSSHRNTNANPPDVTVAICCGSVASKIGYCAPSAWEGLSG</sequence>
<dbReference type="Proteomes" id="UP001227192">
    <property type="component" value="Unassembled WGS sequence"/>
</dbReference>
<comment type="caution">
    <text evidence="1">The sequence shown here is derived from an EMBL/GenBank/DDBJ whole genome shotgun (WGS) entry which is preliminary data.</text>
</comment>
<gene>
    <name evidence="1" type="ORF">VN97_g6400</name>
</gene>